<dbReference type="Gene3D" id="3.30.390.10">
    <property type="entry name" value="Enolase-like, N-terminal domain"/>
    <property type="match status" value="1"/>
</dbReference>
<dbReference type="SUPFAM" id="SSF54826">
    <property type="entry name" value="Enolase N-terminal domain-like"/>
    <property type="match status" value="1"/>
</dbReference>
<accession>A0A381SUI6</accession>
<dbReference type="EMBL" id="UINC01003513">
    <property type="protein sequence ID" value="SVA06978.1"/>
    <property type="molecule type" value="Genomic_DNA"/>
</dbReference>
<feature type="non-terminal residue" evidence="2">
    <location>
        <position position="38"/>
    </location>
</feature>
<dbReference type="InterPro" id="IPR029017">
    <property type="entry name" value="Enolase-like_N"/>
</dbReference>
<dbReference type="Pfam" id="PF03952">
    <property type="entry name" value="Enolase_N"/>
    <property type="match status" value="1"/>
</dbReference>
<gene>
    <name evidence="2" type="ORF">METZ01_LOCUS59832</name>
</gene>
<organism evidence="2">
    <name type="scientific">marine metagenome</name>
    <dbReference type="NCBI Taxonomy" id="408172"/>
    <lineage>
        <taxon>unclassified sequences</taxon>
        <taxon>metagenomes</taxon>
        <taxon>ecological metagenomes</taxon>
    </lineage>
</organism>
<feature type="domain" description="Enolase N-terminal" evidence="1">
    <location>
        <begin position="9"/>
        <end position="37"/>
    </location>
</feature>
<dbReference type="InterPro" id="IPR020811">
    <property type="entry name" value="Enolase_N"/>
</dbReference>
<dbReference type="AlphaFoldDB" id="A0A381SUI6"/>
<protein>
    <recommendedName>
        <fullName evidence="1">Enolase N-terminal domain-containing protein</fullName>
    </recommendedName>
</protein>
<reference evidence="2" key="1">
    <citation type="submission" date="2018-05" db="EMBL/GenBank/DDBJ databases">
        <authorList>
            <person name="Lanie J.A."/>
            <person name="Ng W.-L."/>
            <person name="Kazmierczak K.M."/>
            <person name="Andrzejewski T.M."/>
            <person name="Davidsen T.M."/>
            <person name="Wayne K.J."/>
            <person name="Tettelin H."/>
            <person name="Glass J.I."/>
            <person name="Rusch D."/>
            <person name="Podicherti R."/>
            <person name="Tsui H.-C.T."/>
            <person name="Winkler M.E."/>
        </authorList>
    </citation>
    <scope>NUCLEOTIDE SEQUENCE</scope>
</reference>
<evidence type="ECO:0000259" key="1">
    <source>
        <dbReference type="Pfam" id="PF03952"/>
    </source>
</evidence>
<proteinExistence type="predicted"/>
<sequence>MERSLNSSIENIHAREILDSRGNPTIEVDVYLCNGIMG</sequence>
<name>A0A381SUI6_9ZZZZ</name>
<evidence type="ECO:0000313" key="2">
    <source>
        <dbReference type="EMBL" id="SVA06978.1"/>
    </source>
</evidence>